<evidence type="ECO:0000256" key="1">
    <source>
        <dbReference type="ARBA" id="ARBA00012738"/>
    </source>
</evidence>
<accession>A0ABS4MBZ6</accession>
<proteinExistence type="predicted"/>
<dbReference type="PANTHER" id="PTHR11405:SF53">
    <property type="entry name" value="CARBAMOYL-PHOSPHATE SYNTHASE [AMMONIA], MITOCHONDRIAL"/>
    <property type="match status" value="1"/>
</dbReference>
<dbReference type="PROSITE" id="PS51855">
    <property type="entry name" value="MGS"/>
    <property type="match status" value="1"/>
</dbReference>
<dbReference type="CDD" id="cd01424">
    <property type="entry name" value="MGS_CPS_II"/>
    <property type="match status" value="1"/>
</dbReference>
<dbReference type="Pfam" id="PF02142">
    <property type="entry name" value="MGS"/>
    <property type="match status" value="1"/>
</dbReference>
<dbReference type="Gene3D" id="3.30.470.20">
    <property type="entry name" value="ATP-grasp fold, B domain"/>
    <property type="match status" value="1"/>
</dbReference>
<keyword evidence="4" id="KW-0067">ATP-binding</keyword>
<reference evidence="6 7" key="1">
    <citation type="submission" date="2021-03" db="EMBL/GenBank/DDBJ databases">
        <title>Genomic Encyclopedia of Type Strains, Phase IV (KMG-IV): sequencing the most valuable type-strain genomes for metagenomic binning, comparative biology and taxonomic classification.</title>
        <authorList>
            <person name="Goeker M."/>
        </authorList>
    </citation>
    <scope>NUCLEOTIDE SEQUENCE [LARGE SCALE GENOMIC DNA]</scope>
    <source>
        <strain evidence="6 7">DSM 101872</strain>
    </source>
</reference>
<name>A0ABS4MBZ6_9LACO</name>
<dbReference type="SUPFAM" id="SSF52335">
    <property type="entry name" value="Methylglyoxal synthase-like"/>
    <property type="match status" value="1"/>
</dbReference>
<dbReference type="SMART" id="SM00851">
    <property type="entry name" value="MGS"/>
    <property type="match status" value="1"/>
</dbReference>
<evidence type="ECO:0000313" key="7">
    <source>
        <dbReference type="Proteomes" id="UP001519292"/>
    </source>
</evidence>
<evidence type="ECO:0000256" key="2">
    <source>
        <dbReference type="ARBA" id="ARBA00022598"/>
    </source>
</evidence>
<organism evidence="6 7">
    <name type="scientific">Lactobacillus colini</name>
    <dbReference type="NCBI Taxonomy" id="1819254"/>
    <lineage>
        <taxon>Bacteria</taxon>
        <taxon>Bacillati</taxon>
        <taxon>Bacillota</taxon>
        <taxon>Bacilli</taxon>
        <taxon>Lactobacillales</taxon>
        <taxon>Lactobacillaceae</taxon>
        <taxon>Lactobacillus</taxon>
    </lineage>
</organism>
<dbReference type="InterPro" id="IPR036914">
    <property type="entry name" value="MGS-like_dom_sf"/>
</dbReference>
<dbReference type="EC" id="6.3.5.5" evidence="1"/>
<dbReference type="Gene3D" id="3.40.50.1380">
    <property type="entry name" value="Methylglyoxal synthase-like domain"/>
    <property type="match status" value="1"/>
</dbReference>
<protein>
    <recommendedName>
        <fullName evidence="1">carbamoyl-phosphate synthase (glutamine-hydrolyzing)</fullName>
        <ecNumber evidence="1">6.3.5.5</ecNumber>
    </recommendedName>
</protein>
<dbReference type="EMBL" id="JAGGLU010000001">
    <property type="protein sequence ID" value="MBP2057210.1"/>
    <property type="molecule type" value="Genomic_DNA"/>
</dbReference>
<evidence type="ECO:0000259" key="5">
    <source>
        <dbReference type="PROSITE" id="PS51855"/>
    </source>
</evidence>
<dbReference type="InterPro" id="IPR011607">
    <property type="entry name" value="MGS-like_dom"/>
</dbReference>
<evidence type="ECO:0000313" key="6">
    <source>
        <dbReference type="EMBL" id="MBP2057210.1"/>
    </source>
</evidence>
<dbReference type="InterPro" id="IPR033937">
    <property type="entry name" value="MGS_CPS_CarB"/>
</dbReference>
<sequence length="159" mass="17705">MKSTGEVMGSDRTFAKALYKAFAGAKMQLPENGNVLLTIDDRDKEKILPIAKRFIQIGYRIFATKGTTEFLRKNNLHAELVTKVHEDEGSTNNILNKLKNDTIDLVINTMGHDLEKNSDGFIIRQLAIQQNVPLLTALDTADALLTSLENRSFVTQSLA</sequence>
<dbReference type="Proteomes" id="UP001519292">
    <property type="component" value="Unassembled WGS sequence"/>
</dbReference>
<dbReference type="PANTHER" id="PTHR11405">
    <property type="entry name" value="CARBAMOYLTRANSFERASE FAMILY MEMBER"/>
    <property type="match status" value="1"/>
</dbReference>
<keyword evidence="2" id="KW-0436">Ligase</keyword>
<comment type="caution">
    <text evidence="6">The sequence shown here is derived from an EMBL/GenBank/DDBJ whole genome shotgun (WGS) entry which is preliminary data.</text>
</comment>
<evidence type="ECO:0000256" key="4">
    <source>
        <dbReference type="ARBA" id="ARBA00022840"/>
    </source>
</evidence>
<evidence type="ECO:0000256" key="3">
    <source>
        <dbReference type="ARBA" id="ARBA00022741"/>
    </source>
</evidence>
<gene>
    <name evidence="6" type="ORF">J2Z60_000372</name>
</gene>
<keyword evidence="7" id="KW-1185">Reference proteome</keyword>
<keyword evidence="3" id="KW-0547">Nucleotide-binding</keyword>
<feature type="domain" description="MGS-like" evidence="5">
    <location>
        <begin position="27"/>
        <end position="159"/>
    </location>
</feature>